<dbReference type="EMBL" id="BABT02000026">
    <property type="protein sequence ID" value="GAA94001.1"/>
    <property type="molecule type" value="Genomic_DNA"/>
</dbReference>
<gene>
    <name evidence="2" type="primary">Mo00648</name>
    <name evidence="2" type="ORF">E5Q_00648</name>
</gene>
<dbReference type="InParanoid" id="G7DTU1"/>
<reference evidence="2 3" key="1">
    <citation type="journal article" date="2011" name="J. Gen. Appl. Microbiol.">
        <title>Draft genome sequencing of the enigmatic basidiomycete Mixia osmundae.</title>
        <authorList>
            <person name="Nishida H."/>
            <person name="Nagatsuka Y."/>
            <person name="Sugiyama J."/>
        </authorList>
    </citation>
    <scope>NUCLEOTIDE SEQUENCE [LARGE SCALE GENOMIC DNA]</scope>
    <source>
        <strain evidence="3">CBS 9802 / IAM 14324 / JCM 22182 / KY 12970</strain>
    </source>
</reference>
<reference evidence="2 3" key="2">
    <citation type="journal article" date="2012" name="Open Biol.">
        <title>Characteristics of nucleosomes and linker DNA regions on the genome of the basidiomycete Mixia osmundae revealed by mono- and dinucleosome mapping.</title>
        <authorList>
            <person name="Nishida H."/>
            <person name="Kondo S."/>
            <person name="Matsumoto T."/>
            <person name="Suzuki Y."/>
            <person name="Yoshikawa H."/>
            <person name="Taylor T.D."/>
            <person name="Sugiyama J."/>
        </authorList>
    </citation>
    <scope>NUCLEOTIDE SEQUENCE [LARGE SCALE GENOMIC DNA]</scope>
    <source>
        <strain evidence="3">CBS 9802 / IAM 14324 / JCM 22182 / KY 12970</strain>
    </source>
</reference>
<dbReference type="HOGENOM" id="CLU_2498349_0_0_1"/>
<evidence type="ECO:0000313" key="2">
    <source>
        <dbReference type="EMBL" id="GAA94001.1"/>
    </source>
</evidence>
<keyword evidence="3" id="KW-1185">Reference proteome</keyword>
<sequence length="88" mass="9526">MRSESSDHAHVCKQIDGPAGAADLIPSRNSSGIPQQPRCLCQLVRRLWTPCGISPSISYEHKVSFDSEKRPTPPMPATGVAYSHSASH</sequence>
<dbReference type="AlphaFoldDB" id="G7DTU1"/>
<evidence type="ECO:0000313" key="3">
    <source>
        <dbReference type="Proteomes" id="UP000009131"/>
    </source>
</evidence>
<accession>G7DTU1</accession>
<name>G7DTU1_MIXOS</name>
<proteinExistence type="predicted"/>
<dbReference type="Proteomes" id="UP000009131">
    <property type="component" value="Unassembled WGS sequence"/>
</dbReference>
<comment type="caution">
    <text evidence="2">The sequence shown here is derived from an EMBL/GenBank/DDBJ whole genome shotgun (WGS) entry which is preliminary data.</text>
</comment>
<feature type="compositionally biased region" description="Basic and acidic residues" evidence="1">
    <location>
        <begin position="1"/>
        <end position="10"/>
    </location>
</feature>
<organism evidence="2 3">
    <name type="scientific">Mixia osmundae (strain CBS 9802 / IAM 14324 / JCM 22182 / KY 12970)</name>
    <dbReference type="NCBI Taxonomy" id="764103"/>
    <lineage>
        <taxon>Eukaryota</taxon>
        <taxon>Fungi</taxon>
        <taxon>Dikarya</taxon>
        <taxon>Basidiomycota</taxon>
        <taxon>Pucciniomycotina</taxon>
        <taxon>Mixiomycetes</taxon>
        <taxon>Mixiales</taxon>
        <taxon>Mixiaceae</taxon>
        <taxon>Mixia</taxon>
    </lineage>
</organism>
<evidence type="ECO:0000256" key="1">
    <source>
        <dbReference type="SAM" id="MobiDB-lite"/>
    </source>
</evidence>
<feature type="region of interest" description="Disordered" evidence="1">
    <location>
        <begin position="64"/>
        <end position="88"/>
    </location>
</feature>
<protein>
    <submittedName>
        <fullName evidence="2">Uncharacterized protein</fullName>
    </submittedName>
</protein>
<feature type="region of interest" description="Disordered" evidence="1">
    <location>
        <begin position="1"/>
        <end position="34"/>
    </location>
</feature>